<evidence type="ECO:0000313" key="1">
    <source>
        <dbReference type="EMBL" id="MBW3083106.1"/>
    </source>
</evidence>
<gene>
    <name evidence="1" type="ORF">KIH73_06930</name>
</gene>
<keyword evidence="2" id="KW-1185">Reference proteome</keyword>
<dbReference type="Pfam" id="PF14066">
    <property type="entry name" value="DUF4256"/>
    <property type="match status" value="1"/>
</dbReference>
<evidence type="ECO:0000313" key="2">
    <source>
        <dbReference type="Proteomes" id="UP000812844"/>
    </source>
</evidence>
<proteinExistence type="predicted"/>
<dbReference type="RefSeq" id="WP_219081921.1">
    <property type="nucleotide sequence ID" value="NZ_JAHBBD010000014.1"/>
</dbReference>
<dbReference type="Proteomes" id="UP000812844">
    <property type="component" value="Unassembled WGS sequence"/>
</dbReference>
<sequence>MPRTARRSAAAPTNPMELVADRRAPDEAEARLLLDALAARFADHPERHPGLEWSEVERALRADPEAMTTLRLMEGTGGEPDVVALGDGRTIMFCDCAAQSPKPRRSLCYDRAALESRTSHPPLGDAVSFAQRMGARLPSADEYRRLQELGDFDTTTSSWLLTPGAIRRQGGAIFGDKRFGATFVYHNGADSYYSSRGVRTVVEVPRR</sequence>
<name>A0ABS6W9C3_9BIFI</name>
<organism evidence="1 2">
    <name type="scientific">Bifidobacterium phasiani</name>
    <dbReference type="NCBI Taxonomy" id="2834431"/>
    <lineage>
        <taxon>Bacteria</taxon>
        <taxon>Bacillati</taxon>
        <taxon>Actinomycetota</taxon>
        <taxon>Actinomycetes</taxon>
        <taxon>Bifidobacteriales</taxon>
        <taxon>Bifidobacteriaceae</taxon>
        <taxon>Bifidobacterium</taxon>
    </lineage>
</organism>
<dbReference type="InterPro" id="IPR025352">
    <property type="entry name" value="DUF4256"/>
</dbReference>
<reference evidence="1 2" key="1">
    <citation type="submission" date="2021-05" db="EMBL/GenBank/DDBJ databases">
        <title>Phylogenetic classification of ten novel species belonging to the genus Bifidobacterium comprising B. colchicus sp. nov., B. abeli sp. nov., B. bicoloris sp. nov., B. guerezis sp. nov., B. rosaliae sp. nov., B. santillanensis sp. nov., B. argentati sp. nov., B. amazzoni sp. nov., B. pluviali sp. nov., and B. pinnaculum sp. nov.</title>
        <authorList>
            <person name="Lugli G.A."/>
            <person name="Ruiz Garcia L."/>
            <person name="Margolles A."/>
            <person name="Ventura M."/>
        </authorList>
    </citation>
    <scope>NUCLEOTIDE SEQUENCE [LARGE SCALE GENOMIC DNA]</scope>
    <source>
        <strain evidence="1 2">6T3</strain>
    </source>
</reference>
<comment type="caution">
    <text evidence="1">The sequence shown here is derived from an EMBL/GenBank/DDBJ whole genome shotgun (WGS) entry which is preliminary data.</text>
</comment>
<protein>
    <submittedName>
        <fullName evidence="1">DUF4256 domain-containing protein</fullName>
    </submittedName>
</protein>
<accession>A0ABS6W9C3</accession>
<dbReference type="EMBL" id="JAHBBD010000014">
    <property type="protein sequence ID" value="MBW3083106.1"/>
    <property type="molecule type" value="Genomic_DNA"/>
</dbReference>